<keyword evidence="3" id="KW-1185">Reference proteome</keyword>
<gene>
    <name evidence="2" type="ORF">K7X08_034021</name>
</gene>
<dbReference type="EMBL" id="JAJAGQ010000007">
    <property type="protein sequence ID" value="KAJ8558492.1"/>
    <property type="molecule type" value="Genomic_DNA"/>
</dbReference>
<reference evidence="3" key="1">
    <citation type="journal article" date="2023" name="Proc. Natl. Acad. Sci. U.S.A.">
        <title>Genomic and structural basis for evolution of tropane alkaloid biosynthesis.</title>
        <authorList>
            <person name="Wanga Y.-J."/>
            <person name="Taina T."/>
            <person name="Yua J.-Y."/>
            <person name="Lia J."/>
            <person name="Xua B."/>
            <person name="Chenc J."/>
            <person name="D'Auriad J.C."/>
            <person name="Huanga J.-P."/>
            <person name="Huanga S.-X."/>
        </authorList>
    </citation>
    <scope>NUCLEOTIDE SEQUENCE [LARGE SCALE GENOMIC DNA]</scope>
    <source>
        <strain evidence="3">cv. KIB-2019</strain>
    </source>
</reference>
<proteinExistence type="predicted"/>
<accession>A0A9Q1RIL8</accession>
<evidence type="ECO:0000313" key="2">
    <source>
        <dbReference type="EMBL" id="KAJ8558492.1"/>
    </source>
</evidence>
<dbReference type="AlphaFoldDB" id="A0A9Q1RIL8"/>
<comment type="caution">
    <text evidence="2">The sequence shown here is derived from an EMBL/GenBank/DDBJ whole genome shotgun (WGS) entry which is preliminary data.</text>
</comment>
<evidence type="ECO:0000313" key="3">
    <source>
        <dbReference type="Proteomes" id="UP001152561"/>
    </source>
</evidence>
<organism evidence="2 3">
    <name type="scientific">Anisodus acutangulus</name>
    <dbReference type="NCBI Taxonomy" id="402998"/>
    <lineage>
        <taxon>Eukaryota</taxon>
        <taxon>Viridiplantae</taxon>
        <taxon>Streptophyta</taxon>
        <taxon>Embryophyta</taxon>
        <taxon>Tracheophyta</taxon>
        <taxon>Spermatophyta</taxon>
        <taxon>Magnoliopsida</taxon>
        <taxon>eudicotyledons</taxon>
        <taxon>Gunneridae</taxon>
        <taxon>Pentapetalae</taxon>
        <taxon>asterids</taxon>
        <taxon>lamiids</taxon>
        <taxon>Solanales</taxon>
        <taxon>Solanaceae</taxon>
        <taxon>Solanoideae</taxon>
        <taxon>Hyoscyameae</taxon>
        <taxon>Anisodus</taxon>
    </lineage>
</organism>
<feature type="region of interest" description="Disordered" evidence="1">
    <location>
        <begin position="1"/>
        <end position="32"/>
    </location>
</feature>
<sequence>MSTASGSANMIVHEERRESDVEPLYPHTEEEKSTLIHSTKVVADTDDVLAEDVGNIADVSKRVGVISHNEGAVVESIPPEPSH</sequence>
<evidence type="ECO:0000256" key="1">
    <source>
        <dbReference type="SAM" id="MobiDB-lite"/>
    </source>
</evidence>
<dbReference type="Proteomes" id="UP001152561">
    <property type="component" value="Unassembled WGS sequence"/>
</dbReference>
<name>A0A9Q1RIL8_9SOLA</name>
<protein>
    <submittedName>
        <fullName evidence="2">Uncharacterized protein</fullName>
    </submittedName>
</protein>